<name>A0ABP7L2V8_9MICO</name>
<dbReference type="Gene3D" id="3.40.190.10">
    <property type="entry name" value="Periplasmic binding protein-like II"/>
    <property type="match status" value="1"/>
</dbReference>
<keyword evidence="1" id="KW-0732">Signal</keyword>
<dbReference type="PROSITE" id="PS51257">
    <property type="entry name" value="PROKAR_LIPOPROTEIN"/>
    <property type="match status" value="1"/>
</dbReference>
<evidence type="ECO:0000313" key="3">
    <source>
        <dbReference type="Proteomes" id="UP001501803"/>
    </source>
</evidence>
<protein>
    <recommendedName>
        <fullName evidence="4">Extracellular solute-binding protein</fullName>
    </recommendedName>
</protein>
<evidence type="ECO:0000256" key="1">
    <source>
        <dbReference type="SAM" id="SignalP"/>
    </source>
</evidence>
<sequence length="456" mass="49265">MRMKRIAMTTSSFAVASLLLAGCSASTGAASSGDLSKDIAAVTAEQLDGTTIQMSRMFGDCEETTDGVTDTSKATSECEAITILTNKFNAENEFGITVERLGGSEWASYYDAFNASLAGGDPADIANLHAHALPDYAARNSVIPIDTESLGIDLSDASDAARGGVEWNGETRAIPFDLHAILAHVNVDLFTQAGLVNADGTPKLPTSAEEFLADAKIVKEKTGKFFISIAYANDPMGFRLFSMLVNQQGGELISEDGKTVNIDTPEAKNALEFINTLVDEGYADRTVDYAGSTAQFLAGDAAMLMNGTWAVNEYANTAPFTYQVADFPTLYEEPATWAASHTWVIPRQKDGNVVQYRAALEFAKYLYNNTDTWSIATGHMSPRVSVLESDAYLNAVQRSNYVETALHNARQVPHIENWQPAEDAILEQISSTWLNDKDIDAALTEAQARVEQALAK</sequence>
<dbReference type="InterPro" id="IPR006059">
    <property type="entry name" value="SBP"/>
</dbReference>
<accession>A0ABP7L2V8</accession>
<evidence type="ECO:0000313" key="2">
    <source>
        <dbReference type="EMBL" id="GAA3892003.1"/>
    </source>
</evidence>
<comment type="caution">
    <text evidence="2">The sequence shown here is derived from an EMBL/GenBank/DDBJ whole genome shotgun (WGS) entry which is preliminary data.</text>
</comment>
<gene>
    <name evidence="2" type="ORF">GCM10022381_37200</name>
</gene>
<dbReference type="EMBL" id="BAABCN010000016">
    <property type="protein sequence ID" value="GAA3892003.1"/>
    <property type="molecule type" value="Genomic_DNA"/>
</dbReference>
<proteinExistence type="predicted"/>
<evidence type="ECO:0008006" key="4">
    <source>
        <dbReference type="Google" id="ProtNLM"/>
    </source>
</evidence>
<dbReference type="Pfam" id="PF13416">
    <property type="entry name" value="SBP_bac_8"/>
    <property type="match status" value="1"/>
</dbReference>
<dbReference type="PANTHER" id="PTHR43649">
    <property type="entry name" value="ARABINOSE-BINDING PROTEIN-RELATED"/>
    <property type="match status" value="1"/>
</dbReference>
<organism evidence="2 3">
    <name type="scientific">Leifsonia kafniensis</name>
    <dbReference type="NCBI Taxonomy" id="475957"/>
    <lineage>
        <taxon>Bacteria</taxon>
        <taxon>Bacillati</taxon>
        <taxon>Actinomycetota</taxon>
        <taxon>Actinomycetes</taxon>
        <taxon>Micrococcales</taxon>
        <taxon>Microbacteriaceae</taxon>
        <taxon>Leifsonia</taxon>
    </lineage>
</organism>
<dbReference type="PANTHER" id="PTHR43649:SF12">
    <property type="entry name" value="DIACETYLCHITOBIOSE BINDING PROTEIN DASA"/>
    <property type="match status" value="1"/>
</dbReference>
<feature type="signal peptide" evidence="1">
    <location>
        <begin position="1"/>
        <end position="29"/>
    </location>
</feature>
<feature type="chain" id="PRO_5046570915" description="Extracellular solute-binding protein" evidence="1">
    <location>
        <begin position="30"/>
        <end position="456"/>
    </location>
</feature>
<reference evidence="3" key="1">
    <citation type="journal article" date="2019" name="Int. J. Syst. Evol. Microbiol.">
        <title>The Global Catalogue of Microorganisms (GCM) 10K type strain sequencing project: providing services to taxonomists for standard genome sequencing and annotation.</title>
        <authorList>
            <consortium name="The Broad Institute Genomics Platform"/>
            <consortium name="The Broad Institute Genome Sequencing Center for Infectious Disease"/>
            <person name="Wu L."/>
            <person name="Ma J."/>
        </authorList>
    </citation>
    <scope>NUCLEOTIDE SEQUENCE [LARGE SCALE GENOMIC DNA]</scope>
    <source>
        <strain evidence="3">JCM 17021</strain>
    </source>
</reference>
<dbReference type="InterPro" id="IPR050490">
    <property type="entry name" value="Bact_solute-bd_prot1"/>
</dbReference>
<dbReference type="Proteomes" id="UP001501803">
    <property type="component" value="Unassembled WGS sequence"/>
</dbReference>
<keyword evidence="3" id="KW-1185">Reference proteome</keyword>
<dbReference type="SUPFAM" id="SSF53850">
    <property type="entry name" value="Periplasmic binding protein-like II"/>
    <property type="match status" value="1"/>
</dbReference>